<protein>
    <submittedName>
        <fullName evidence="2">Uncharacterized protein</fullName>
    </submittedName>
</protein>
<reference evidence="2 3" key="1">
    <citation type="submission" date="2024-10" db="EMBL/GenBank/DDBJ databases">
        <authorList>
            <person name="Kim D."/>
        </authorList>
    </citation>
    <scope>NUCLEOTIDE SEQUENCE [LARGE SCALE GENOMIC DNA]</scope>
    <source>
        <strain evidence="2">BH-2024</strain>
    </source>
</reference>
<proteinExistence type="predicted"/>
<dbReference type="Proteomes" id="UP001620626">
    <property type="component" value="Unassembled WGS sequence"/>
</dbReference>
<name>A0ABD2LAF5_9BILA</name>
<keyword evidence="3" id="KW-1185">Reference proteome</keyword>
<evidence type="ECO:0000256" key="1">
    <source>
        <dbReference type="SAM" id="MobiDB-lite"/>
    </source>
</evidence>
<gene>
    <name evidence="2" type="ORF">niasHT_012155</name>
</gene>
<sequence>MWTGIKDLNRENDATDNGKANDSNDNNKNKDTRKSNEQITETKEQMRFIGLVLWHLVVRDSPIHDPENDEFVFIAKMMPDIDPIGQEWSQNLMRFDYNLDRLLDRPNGGLLPFVPFLRVHIEPNEYEIFQHLNAKIGKQNAVAFGDKEKWEELNKKNVLLARNRNAAQFFNHVYTPFLVFGKHTAPIILFIRVINI</sequence>
<evidence type="ECO:0000313" key="2">
    <source>
        <dbReference type="EMBL" id="KAL3112186.1"/>
    </source>
</evidence>
<feature type="region of interest" description="Disordered" evidence="1">
    <location>
        <begin position="1"/>
        <end position="40"/>
    </location>
</feature>
<accession>A0ABD2LAF5</accession>
<feature type="compositionally biased region" description="Basic and acidic residues" evidence="1">
    <location>
        <begin position="25"/>
        <end position="40"/>
    </location>
</feature>
<evidence type="ECO:0000313" key="3">
    <source>
        <dbReference type="Proteomes" id="UP001620626"/>
    </source>
</evidence>
<dbReference type="EMBL" id="JBICBT010000480">
    <property type="protein sequence ID" value="KAL3112186.1"/>
    <property type="molecule type" value="Genomic_DNA"/>
</dbReference>
<dbReference type="AlphaFoldDB" id="A0ABD2LAF5"/>
<organism evidence="2 3">
    <name type="scientific">Heterodera trifolii</name>
    <dbReference type="NCBI Taxonomy" id="157864"/>
    <lineage>
        <taxon>Eukaryota</taxon>
        <taxon>Metazoa</taxon>
        <taxon>Ecdysozoa</taxon>
        <taxon>Nematoda</taxon>
        <taxon>Chromadorea</taxon>
        <taxon>Rhabditida</taxon>
        <taxon>Tylenchina</taxon>
        <taxon>Tylenchomorpha</taxon>
        <taxon>Tylenchoidea</taxon>
        <taxon>Heteroderidae</taxon>
        <taxon>Heteroderinae</taxon>
        <taxon>Heterodera</taxon>
    </lineage>
</organism>
<comment type="caution">
    <text evidence="2">The sequence shown here is derived from an EMBL/GenBank/DDBJ whole genome shotgun (WGS) entry which is preliminary data.</text>
</comment>